<name>A0A917QKJ9_9NOCA</name>
<sequence>MNKLKSFFTSKILVANCALILVFFVGASYLAVNVMRFNPFQREYDVTILLDRSGGLQPGNDVTLRGFRIGQVTSIDLIDQGQAISAKTRLDKNYKIPVDTQIVVQALSAAGEQYIDFRPRADKGPFLANGQTVKFDPEQIKTPVPVSAVLDNTSSLIAQVNPAEFKTILSELDIALGAGPDQLRALINGVSLAVAGLDGLLPQTQNLIANLRVLAETTSHAQPDLGTLTSNSGALLTQFNNANAELQTILDSAPGQFNELSVALDKTAGPISSLAANFVAITKAATLRQPALRVLFPSLRDGFTAMAIPAHDNEFHAVLDIWPRPTCHYDTKYYRNEEIQRGPIPAWNYCTNPPPDQQIRGSANAPRPDVPNNGAFMPPGVDPHAETLSPN</sequence>
<dbReference type="Pfam" id="PF11887">
    <property type="entry name" value="Mce4_CUP1"/>
    <property type="match status" value="1"/>
</dbReference>
<evidence type="ECO:0000313" key="6">
    <source>
        <dbReference type="Proteomes" id="UP000612956"/>
    </source>
</evidence>
<comment type="caution">
    <text evidence="5">The sequence shown here is derived from an EMBL/GenBank/DDBJ whole genome shotgun (WGS) entry which is preliminary data.</text>
</comment>
<feature type="domain" description="Mce/MlaD" evidence="3">
    <location>
        <begin position="43"/>
        <end position="119"/>
    </location>
</feature>
<dbReference type="InterPro" id="IPR003399">
    <property type="entry name" value="Mce/MlaD"/>
</dbReference>
<dbReference type="GO" id="GO:0005576">
    <property type="term" value="C:extracellular region"/>
    <property type="evidence" value="ECO:0007669"/>
    <property type="project" value="TreeGrafter"/>
</dbReference>
<protein>
    <submittedName>
        <fullName evidence="5">MCE family protein</fullName>
    </submittedName>
</protein>
<reference evidence="5" key="1">
    <citation type="journal article" date="2014" name="Int. J. Syst. Evol. Microbiol.">
        <title>Complete genome sequence of Corynebacterium casei LMG S-19264T (=DSM 44701T), isolated from a smear-ripened cheese.</title>
        <authorList>
            <consortium name="US DOE Joint Genome Institute (JGI-PGF)"/>
            <person name="Walter F."/>
            <person name="Albersmeier A."/>
            <person name="Kalinowski J."/>
            <person name="Ruckert C."/>
        </authorList>
    </citation>
    <scope>NUCLEOTIDE SEQUENCE</scope>
    <source>
        <strain evidence="5">CGMCC 4.7278</strain>
    </source>
</reference>
<dbReference type="InterPro" id="IPR052336">
    <property type="entry name" value="MlaD_Phospholipid_Transporter"/>
</dbReference>
<evidence type="ECO:0000313" key="5">
    <source>
        <dbReference type="EMBL" id="GGK54291.1"/>
    </source>
</evidence>
<evidence type="ECO:0000256" key="2">
    <source>
        <dbReference type="SAM" id="Phobius"/>
    </source>
</evidence>
<evidence type="ECO:0000259" key="4">
    <source>
        <dbReference type="Pfam" id="PF11887"/>
    </source>
</evidence>
<dbReference type="RefSeq" id="WP_188829277.1">
    <property type="nucleotide sequence ID" value="NZ_BMMW01000002.1"/>
</dbReference>
<dbReference type="PANTHER" id="PTHR33371">
    <property type="entry name" value="INTERMEMBRANE PHOSPHOLIPID TRANSPORT SYSTEM BINDING PROTEIN MLAD-RELATED"/>
    <property type="match status" value="1"/>
</dbReference>
<dbReference type="EMBL" id="BMMW01000002">
    <property type="protein sequence ID" value="GGK54291.1"/>
    <property type="molecule type" value="Genomic_DNA"/>
</dbReference>
<dbReference type="Proteomes" id="UP000612956">
    <property type="component" value="Unassembled WGS sequence"/>
</dbReference>
<accession>A0A917QKJ9</accession>
<evidence type="ECO:0000259" key="3">
    <source>
        <dbReference type="Pfam" id="PF02470"/>
    </source>
</evidence>
<proteinExistence type="predicted"/>
<dbReference type="PANTHER" id="PTHR33371:SF16">
    <property type="entry name" value="MCE-FAMILY PROTEIN MCE3F"/>
    <property type="match status" value="1"/>
</dbReference>
<reference evidence="5" key="2">
    <citation type="submission" date="2020-09" db="EMBL/GenBank/DDBJ databases">
        <authorList>
            <person name="Sun Q."/>
            <person name="Zhou Y."/>
        </authorList>
    </citation>
    <scope>NUCLEOTIDE SEQUENCE</scope>
    <source>
        <strain evidence="5">CGMCC 4.7278</strain>
    </source>
</reference>
<feature type="transmembrane region" description="Helical" evidence="2">
    <location>
        <begin position="12"/>
        <end position="32"/>
    </location>
</feature>
<dbReference type="Pfam" id="PF02470">
    <property type="entry name" value="MlaD"/>
    <property type="match status" value="1"/>
</dbReference>
<dbReference type="InterPro" id="IPR024516">
    <property type="entry name" value="Mce_C"/>
</dbReference>
<feature type="region of interest" description="Disordered" evidence="1">
    <location>
        <begin position="352"/>
        <end position="391"/>
    </location>
</feature>
<feature type="domain" description="Mammalian cell entry C-terminal" evidence="4">
    <location>
        <begin position="142"/>
        <end position="301"/>
    </location>
</feature>
<keyword evidence="6" id="KW-1185">Reference proteome</keyword>
<dbReference type="AlphaFoldDB" id="A0A917QKJ9"/>
<keyword evidence="2" id="KW-0472">Membrane</keyword>
<keyword evidence="2" id="KW-1133">Transmembrane helix</keyword>
<organism evidence="5 6">
    <name type="scientific">Nocardia camponoti</name>
    <dbReference type="NCBI Taxonomy" id="1616106"/>
    <lineage>
        <taxon>Bacteria</taxon>
        <taxon>Bacillati</taxon>
        <taxon>Actinomycetota</taxon>
        <taxon>Actinomycetes</taxon>
        <taxon>Mycobacteriales</taxon>
        <taxon>Nocardiaceae</taxon>
        <taxon>Nocardia</taxon>
    </lineage>
</organism>
<gene>
    <name evidence="5" type="ORF">GCM10011591_27600</name>
</gene>
<evidence type="ECO:0000256" key="1">
    <source>
        <dbReference type="SAM" id="MobiDB-lite"/>
    </source>
</evidence>
<keyword evidence="2" id="KW-0812">Transmembrane</keyword>